<feature type="compositionally biased region" description="Low complexity" evidence="1">
    <location>
        <begin position="11"/>
        <end position="21"/>
    </location>
</feature>
<reference evidence="3" key="1">
    <citation type="journal article" date="2019" name="Int. J. Syst. Evol. Microbiol.">
        <title>The Global Catalogue of Microorganisms (GCM) 10K type strain sequencing project: providing services to taxonomists for standard genome sequencing and annotation.</title>
        <authorList>
            <consortium name="The Broad Institute Genomics Platform"/>
            <consortium name="The Broad Institute Genome Sequencing Center for Infectious Disease"/>
            <person name="Wu L."/>
            <person name="Ma J."/>
        </authorList>
    </citation>
    <scope>NUCLEOTIDE SEQUENCE [LARGE SCALE GENOMIC DNA]</scope>
    <source>
        <strain evidence="3">JCM 18081</strain>
    </source>
</reference>
<accession>A0ABP9AQ20</accession>
<gene>
    <name evidence="2" type="ORF">GCM10023220_03140</name>
</gene>
<keyword evidence="3" id="KW-1185">Reference proteome</keyword>
<evidence type="ECO:0000256" key="1">
    <source>
        <dbReference type="SAM" id="MobiDB-lite"/>
    </source>
</evidence>
<comment type="caution">
    <text evidence="2">The sequence shown here is derived from an EMBL/GenBank/DDBJ whole genome shotgun (WGS) entry which is preliminary data.</text>
</comment>
<organism evidence="2 3">
    <name type="scientific">Streptomyces ziwulingensis</name>
    <dbReference type="NCBI Taxonomy" id="1045501"/>
    <lineage>
        <taxon>Bacteria</taxon>
        <taxon>Bacillati</taxon>
        <taxon>Actinomycetota</taxon>
        <taxon>Actinomycetes</taxon>
        <taxon>Kitasatosporales</taxon>
        <taxon>Streptomycetaceae</taxon>
        <taxon>Streptomyces</taxon>
    </lineage>
</organism>
<protein>
    <submittedName>
        <fullName evidence="2">Uncharacterized protein</fullName>
    </submittedName>
</protein>
<proteinExistence type="predicted"/>
<evidence type="ECO:0000313" key="3">
    <source>
        <dbReference type="Proteomes" id="UP001501265"/>
    </source>
</evidence>
<feature type="region of interest" description="Disordered" evidence="1">
    <location>
        <begin position="1"/>
        <end position="28"/>
    </location>
</feature>
<evidence type="ECO:0000313" key="2">
    <source>
        <dbReference type="EMBL" id="GAA4783502.1"/>
    </source>
</evidence>
<name>A0ABP9AQ20_9ACTN</name>
<sequence length="59" mass="6087">MSEGYEGNAGAGRRPAAGTDTAADHAPIPFPGHVIRVSGLLGDELHALRAVADGWIRHA</sequence>
<dbReference type="Proteomes" id="UP001501265">
    <property type="component" value="Unassembled WGS sequence"/>
</dbReference>
<dbReference type="EMBL" id="BAABIG010000004">
    <property type="protein sequence ID" value="GAA4783502.1"/>
    <property type="molecule type" value="Genomic_DNA"/>
</dbReference>